<protein>
    <submittedName>
        <fullName evidence="1">Uncharacterized protein</fullName>
    </submittedName>
</protein>
<sequence>MSAVPARIEGYSFGKIKVSGREYTRDIVVSPEGVLDERWWRREGHLLQVEDVAKYVEEYKPAVVITGTGYFGAMRVDERVESYLAGKGIALLALKTSEAVREFNLRAGRGERVLGFFHLTC</sequence>
<dbReference type="InterPro" id="IPR036748">
    <property type="entry name" value="MTH938-like_sf"/>
</dbReference>
<proteinExistence type="predicted"/>
<dbReference type="PANTHER" id="PTHR15811">
    <property type="entry name" value="MTH938 DOMAIN-CONTAINING PROTEIN"/>
    <property type="match status" value="1"/>
</dbReference>
<name>A0A7C4H882_THEPE</name>
<comment type="caution">
    <text evidence="1">The sequence shown here is derived from an EMBL/GenBank/DDBJ whole genome shotgun (WGS) entry which is preliminary data.</text>
</comment>
<evidence type="ECO:0000313" key="1">
    <source>
        <dbReference type="EMBL" id="HGM47067.1"/>
    </source>
</evidence>
<dbReference type="PANTHER" id="PTHR15811:SF5">
    <property type="entry name" value="MTH938 DOMAIN-CONTAINING PROTEIN"/>
    <property type="match status" value="1"/>
</dbReference>
<dbReference type="Gene3D" id="3.40.1230.10">
    <property type="entry name" value="MTH938-like"/>
    <property type="match status" value="1"/>
</dbReference>
<organism evidence="1">
    <name type="scientific">Thermofilum pendens</name>
    <dbReference type="NCBI Taxonomy" id="2269"/>
    <lineage>
        <taxon>Archaea</taxon>
        <taxon>Thermoproteota</taxon>
        <taxon>Thermoprotei</taxon>
        <taxon>Thermofilales</taxon>
        <taxon>Thermofilaceae</taxon>
        <taxon>Thermofilum</taxon>
    </lineage>
</organism>
<dbReference type="SUPFAM" id="SSF64076">
    <property type="entry name" value="MTH938-like"/>
    <property type="match status" value="1"/>
</dbReference>
<dbReference type="EMBL" id="DTBQ01000139">
    <property type="protein sequence ID" value="HGM47067.1"/>
    <property type="molecule type" value="Genomic_DNA"/>
</dbReference>
<dbReference type="InterPro" id="IPR007523">
    <property type="entry name" value="NDUFAF3/AAMDC"/>
</dbReference>
<dbReference type="Pfam" id="PF04430">
    <property type="entry name" value="DUF498"/>
    <property type="match status" value="1"/>
</dbReference>
<dbReference type="AlphaFoldDB" id="A0A7C4H882"/>
<dbReference type="GO" id="GO:0005737">
    <property type="term" value="C:cytoplasm"/>
    <property type="evidence" value="ECO:0007669"/>
    <property type="project" value="TreeGrafter"/>
</dbReference>
<reference evidence="1" key="1">
    <citation type="journal article" date="2020" name="mSystems">
        <title>Genome- and Community-Level Interaction Insights into Carbon Utilization and Element Cycling Functions of Hydrothermarchaeota in Hydrothermal Sediment.</title>
        <authorList>
            <person name="Zhou Z."/>
            <person name="Liu Y."/>
            <person name="Xu W."/>
            <person name="Pan J."/>
            <person name="Luo Z.H."/>
            <person name="Li M."/>
        </authorList>
    </citation>
    <scope>NUCLEOTIDE SEQUENCE</scope>
    <source>
        <strain evidence="1">SpSt-649</strain>
    </source>
</reference>
<accession>A0A7C4H882</accession>
<gene>
    <name evidence="1" type="ORF">ENU21_04890</name>
</gene>